<gene>
    <name evidence="5" type="ORF">QE152_g31462</name>
</gene>
<name>A0AAW1J1A7_POPJA</name>
<dbReference type="AlphaFoldDB" id="A0AAW1J1A7"/>
<keyword evidence="3" id="KW-0325">Glycoprotein</keyword>
<feature type="domain" description="Spaetzle" evidence="4">
    <location>
        <begin position="113"/>
        <end position="204"/>
    </location>
</feature>
<reference evidence="5 6" key="1">
    <citation type="journal article" date="2024" name="BMC Genomics">
        <title>De novo assembly and annotation of Popillia japonica's genome with initial clues to its potential as an invasive pest.</title>
        <authorList>
            <person name="Cucini C."/>
            <person name="Boschi S."/>
            <person name="Funari R."/>
            <person name="Cardaioli E."/>
            <person name="Iannotti N."/>
            <person name="Marturano G."/>
            <person name="Paoli F."/>
            <person name="Bruttini M."/>
            <person name="Carapelli A."/>
            <person name="Frati F."/>
            <person name="Nardi F."/>
        </authorList>
    </citation>
    <scope>NUCLEOTIDE SEQUENCE [LARGE SCALE GENOMIC DNA]</scope>
    <source>
        <strain evidence="5">DMR45628</strain>
    </source>
</reference>
<keyword evidence="2" id="KW-1015">Disulfide bond</keyword>
<dbReference type="GO" id="GO:0045087">
    <property type="term" value="P:innate immune response"/>
    <property type="evidence" value="ECO:0007669"/>
    <property type="project" value="TreeGrafter"/>
</dbReference>
<dbReference type="Pfam" id="PF16077">
    <property type="entry name" value="Spaetzle"/>
    <property type="match status" value="1"/>
</dbReference>
<dbReference type="PANTHER" id="PTHR23199:SF12">
    <property type="entry name" value="NEUROTROPHIN 1-RELATED"/>
    <property type="match status" value="1"/>
</dbReference>
<comment type="caution">
    <text evidence="5">The sequence shown here is derived from an EMBL/GenBank/DDBJ whole genome shotgun (WGS) entry which is preliminary data.</text>
</comment>
<dbReference type="EMBL" id="JASPKY010000445">
    <property type="protein sequence ID" value="KAK9696646.1"/>
    <property type="molecule type" value="Genomic_DNA"/>
</dbReference>
<evidence type="ECO:0000313" key="5">
    <source>
        <dbReference type="EMBL" id="KAK9696646.1"/>
    </source>
</evidence>
<dbReference type="InterPro" id="IPR032104">
    <property type="entry name" value="Spaetzle"/>
</dbReference>
<dbReference type="PANTHER" id="PTHR23199">
    <property type="entry name" value="NEUROTROPHIN 1-RELATED"/>
    <property type="match status" value="1"/>
</dbReference>
<evidence type="ECO:0000259" key="4">
    <source>
        <dbReference type="Pfam" id="PF16077"/>
    </source>
</evidence>
<dbReference type="InterPro" id="IPR029034">
    <property type="entry name" value="Cystine-knot_cytokine"/>
</dbReference>
<dbReference type="GO" id="GO:0021556">
    <property type="term" value="P:central nervous system formation"/>
    <property type="evidence" value="ECO:0007669"/>
    <property type="project" value="TreeGrafter"/>
</dbReference>
<proteinExistence type="predicted"/>
<accession>A0AAW1J1A7</accession>
<dbReference type="Gene3D" id="2.10.90.10">
    <property type="entry name" value="Cystine-knot cytokines"/>
    <property type="match status" value="1"/>
</dbReference>
<evidence type="ECO:0000256" key="3">
    <source>
        <dbReference type="ARBA" id="ARBA00023180"/>
    </source>
</evidence>
<dbReference type="SUPFAM" id="SSF57501">
    <property type="entry name" value="Cystine-knot cytokines"/>
    <property type="match status" value="1"/>
</dbReference>
<keyword evidence="6" id="KW-1185">Reference proteome</keyword>
<dbReference type="GO" id="GO:0005615">
    <property type="term" value="C:extracellular space"/>
    <property type="evidence" value="ECO:0007669"/>
    <property type="project" value="UniProtKB-ARBA"/>
</dbReference>
<protein>
    <submittedName>
        <fullName evidence="5">Spaetzle</fullName>
    </submittedName>
</protein>
<sequence>MLLNELHVTFIRARPWQLMKTTIRILTETEDRQRIGFFYIPRRTRRDLLARIHEHKVRDLLSTDRNCMEGFCEDVQDYPEDLVKRLINKNEEYHTFFNIPPPKVAMKSFGMEELCSSIVNTTYPRVAVNTKNERVLLASVGDFRQVVQAELCNFADGPCIYSELLPPIYQTRCEQRHTILALLTVVGDKLKIDTFRAPSCCVCMYKTA</sequence>
<dbReference type="InterPro" id="IPR052444">
    <property type="entry name" value="Spz/Toll_ligand-like"/>
</dbReference>
<evidence type="ECO:0000256" key="1">
    <source>
        <dbReference type="ARBA" id="ARBA00022729"/>
    </source>
</evidence>
<dbReference type="GO" id="GO:0005121">
    <property type="term" value="F:Toll binding"/>
    <property type="evidence" value="ECO:0007669"/>
    <property type="project" value="TreeGrafter"/>
</dbReference>
<dbReference type="GO" id="GO:0008083">
    <property type="term" value="F:growth factor activity"/>
    <property type="evidence" value="ECO:0007669"/>
    <property type="project" value="TreeGrafter"/>
</dbReference>
<evidence type="ECO:0000256" key="2">
    <source>
        <dbReference type="ARBA" id="ARBA00023157"/>
    </source>
</evidence>
<dbReference type="Proteomes" id="UP001458880">
    <property type="component" value="Unassembled WGS sequence"/>
</dbReference>
<organism evidence="5 6">
    <name type="scientific">Popillia japonica</name>
    <name type="common">Japanese beetle</name>
    <dbReference type="NCBI Taxonomy" id="7064"/>
    <lineage>
        <taxon>Eukaryota</taxon>
        <taxon>Metazoa</taxon>
        <taxon>Ecdysozoa</taxon>
        <taxon>Arthropoda</taxon>
        <taxon>Hexapoda</taxon>
        <taxon>Insecta</taxon>
        <taxon>Pterygota</taxon>
        <taxon>Neoptera</taxon>
        <taxon>Endopterygota</taxon>
        <taxon>Coleoptera</taxon>
        <taxon>Polyphaga</taxon>
        <taxon>Scarabaeiformia</taxon>
        <taxon>Scarabaeidae</taxon>
        <taxon>Rutelinae</taxon>
        <taxon>Popillia</taxon>
    </lineage>
</organism>
<keyword evidence="1" id="KW-0732">Signal</keyword>
<evidence type="ECO:0000313" key="6">
    <source>
        <dbReference type="Proteomes" id="UP001458880"/>
    </source>
</evidence>